<evidence type="ECO:0000256" key="2">
    <source>
        <dbReference type="ARBA" id="ARBA00010793"/>
    </source>
</evidence>
<comment type="caution">
    <text evidence="11">The sequence shown here is derived from an EMBL/GenBank/DDBJ whole genome shotgun (WGS) entry which is preliminary data.</text>
</comment>
<protein>
    <submittedName>
        <fullName evidence="11">Uncharacterized protein</fullName>
    </submittedName>
</protein>
<evidence type="ECO:0000256" key="10">
    <source>
        <dbReference type="SAM" id="Phobius"/>
    </source>
</evidence>
<evidence type="ECO:0000256" key="9">
    <source>
        <dbReference type="SAM" id="MobiDB-lite"/>
    </source>
</evidence>
<feature type="transmembrane region" description="Helical" evidence="10">
    <location>
        <begin position="351"/>
        <end position="371"/>
    </location>
</feature>
<dbReference type="GO" id="GO:0016020">
    <property type="term" value="C:membrane"/>
    <property type="evidence" value="ECO:0007669"/>
    <property type="project" value="UniProtKB-SubCell"/>
</dbReference>
<keyword evidence="3" id="KW-0150">Chloroplast</keyword>
<gene>
    <name evidence="11" type="ORF">AXG93_2556s1030</name>
</gene>
<evidence type="ECO:0000313" key="11">
    <source>
        <dbReference type="EMBL" id="OAE18832.1"/>
    </source>
</evidence>
<accession>A0A176VEL4</accession>
<keyword evidence="12" id="KW-1185">Reference proteome</keyword>
<dbReference type="Pfam" id="PF11891">
    <property type="entry name" value="RETICULATA-like"/>
    <property type="match status" value="1"/>
</dbReference>
<evidence type="ECO:0000256" key="1">
    <source>
        <dbReference type="ARBA" id="ARBA00004508"/>
    </source>
</evidence>
<keyword evidence="8 10" id="KW-0472">Membrane</keyword>
<keyword evidence="6" id="KW-0809">Transit peptide</keyword>
<evidence type="ECO:0000256" key="4">
    <source>
        <dbReference type="ARBA" id="ARBA00022640"/>
    </source>
</evidence>
<dbReference type="PANTHER" id="PTHR31620:SF15">
    <property type="entry name" value="PROTEIN RETICULATA-RELATED 2, CHLOROPLASTIC-RELATED"/>
    <property type="match status" value="1"/>
</dbReference>
<reference evidence="11" key="1">
    <citation type="submission" date="2016-03" db="EMBL/GenBank/DDBJ databases">
        <title>Mechanisms controlling the formation of the plant cell surface in tip-growing cells are functionally conserved among land plants.</title>
        <authorList>
            <person name="Honkanen S."/>
            <person name="Jones V.A."/>
            <person name="Morieri G."/>
            <person name="Champion C."/>
            <person name="Hetherington A.J."/>
            <person name="Kelly S."/>
            <person name="Saint-Marcoux D."/>
            <person name="Proust H."/>
            <person name="Prescott H."/>
            <person name="Dolan L."/>
        </authorList>
    </citation>
    <scope>NUCLEOTIDE SEQUENCE [LARGE SCALE GENOMIC DNA]</scope>
    <source>
        <tissue evidence="11">Whole gametophyte</tissue>
    </source>
</reference>
<evidence type="ECO:0000256" key="7">
    <source>
        <dbReference type="ARBA" id="ARBA00022989"/>
    </source>
</evidence>
<dbReference type="PANTHER" id="PTHR31620">
    <property type="entry name" value="PROTEIN RETICULATA-RELATED 2, CHLOROPLASTIC-RELATED"/>
    <property type="match status" value="1"/>
</dbReference>
<evidence type="ECO:0000313" key="12">
    <source>
        <dbReference type="Proteomes" id="UP000077202"/>
    </source>
</evidence>
<comment type="subcellular location">
    <subcellularLocation>
        <location evidence="1">Plastid</location>
        <location evidence="1">Chloroplast membrane</location>
        <topology evidence="1">Multi-pass membrane protein</topology>
    </subcellularLocation>
</comment>
<feature type="compositionally biased region" description="Gly residues" evidence="9">
    <location>
        <begin position="257"/>
        <end position="292"/>
    </location>
</feature>
<dbReference type="GO" id="GO:0009507">
    <property type="term" value="C:chloroplast"/>
    <property type="evidence" value="ECO:0007669"/>
    <property type="project" value="UniProtKB-SubCell"/>
</dbReference>
<sequence>MVGRGLGLGRGRGATLPALLKSHALDLCRFSPALQAPAAFRPPVWQRLQQQQPLTSTLPFVPLAAAAAAEGGGGGGGGRGRGLGRSSEASDIISVVGRDVPERGRGRLQQEWWRAGAVAPSILLARGGDRNFAGMTMAANVAAAGCGMGASLSSMCLAAGPRSTRSALRRSFDCSPLLLSAAGGRSLVTEAGKVVGLARGRSSSVEGEVGFSRSKVGKLCRDRPSVLVGASVSASSSSASSVPGISYTEPLIDEGDGGNGFSGGRGGGGGGGGGGGDNGHGGSESSGAGQGGSSIGGGGFLSAFLNGWRSRVQADPQFPFKVLTEEVIGVGACVLGDMASRPNFGLDELDLVFSTIVVGSILNFTLMYMLAPTAAMGAVASKLPGIFANSPTGHMFEVGAYSMKDRFGTFVYKGTQFAAVGFLAGLVGTFLSTTLLNARKKMDPDFVIQNASPPTLLNAATWALHMGISSNARYQSINGLEFAMAKALPAGVFKTLVFVIRGRMEGFSSSTASGQKSWNPSRNCLQSGCQFPVAAIDDAAGRLGADTEYQFRFCRGVLRDSMPLVRF</sequence>
<name>A0A176VEL4_MARPO</name>
<evidence type="ECO:0000256" key="5">
    <source>
        <dbReference type="ARBA" id="ARBA00022692"/>
    </source>
</evidence>
<evidence type="ECO:0000256" key="8">
    <source>
        <dbReference type="ARBA" id="ARBA00023136"/>
    </source>
</evidence>
<evidence type="ECO:0000256" key="3">
    <source>
        <dbReference type="ARBA" id="ARBA00022528"/>
    </source>
</evidence>
<comment type="similarity">
    <text evidence="2">Belongs to the RETICULATA family.</text>
</comment>
<organism evidence="11 12">
    <name type="scientific">Marchantia polymorpha subsp. ruderalis</name>
    <dbReference type="NCBI Taxonomy" id="1480154"/>
    <lineage>
        <taxon>Eukaryota</taxon>
        <taxon>Viridiplantae</taxon>
        <taxon>Streptophyta</taxon>
        <taxon>Embryophyta</taxon>
        <taxon>Marchantiophyta</taxon>
        <taxon>Marchantiopsida</taxon>
        <taxon>Marchantiidae</taxon>
        <taxon>Marchantiales</taxon>
        <taxon>Marchantiaceae</taxon>
        <taxon>Marchantia</taxon>
    </lineage>
</organism>
<feature type="region of interest" description="Disordered" evidence="9">
    <location>
        <begin position="235"/>
        <end position="292"/>
    </location>
</feature>
<keyword evidence="4" id="KW-0934">Plastid</keyword>
<proteinExistence type="inferred from homology"/>
<dbReference type="AlphaFoldDB" id="A0A176VEL4"/>
<dbReference type="InterPro" id="IPR021825">
    <property type="entry name" value="RETICULATA-related"/>
</dbReference>
<feature type="transmembrane region" description="Helical" evidence="10">
    <location>
        <begin position="417"/>
        <end position="436"/>
    </location>
</feature>
<keyword evidence="7 10" id="KW-1133">Transmembrane helix</keyword>
<dbReference type="EMBL" id="LVLJ01003999">
    <property type="protein sequence ID" value="OAE18832.1"/>
    <property type="molecule type" value="Genomic_DNA"/>
</dbReference>
<evidence type="ECO:0000256" key="6">
    <source>
        <dbReference type="ARBA" id="ARBA00022946"/>
    </source>
</evidence>
<keyword evidence="5 10" id="KW-0812">Transmembrane</keyword>
<dbReference type="Proteomes" id="UP000077202">
    <property type="component" value="Unassembled WGS sequence"/>
</dbReference>